<feature type="compositionally biased region" description="Polar residues" evidence="1">
    <location>
        <begin position="1"/>
        <end position="14"/>
    </location>
</feature>
<reference evidence="2" key="1">
    <citation type="submission" date="2014-05" db="EMBL/GenBank/DDBJ databases">
        <authorList>
            <person name="Chronopoulou M."/>
        </authorList>
    </citation>
    <scope>NUCLEOTIDE SEQUENCE</scope>
    <source>
        <tissue evidence="2">Whole organism</tissue>
    </source>
</reference>
<proteinExistence type="predicted"/>
<name>A0A0K2TF45_LEPSM</name>
<feature type="region of interest" description="Disordered" evidence="1">
    <location>
        <begin position="1"/>
        <end position="20"/>
    </location>
</feature>
<dbReference type="AlphaFoldDB" id="A0A0K2TF45"/>
<organism evidence="2">
    <name type="scientific">Lepeophtheirus salmonis</name>
    <name type="common">Salmon louse</name>
    <name type="synonym">Caligus salmonis</name>
    <dbReference type="NCBI Taxonomy" id="72036"/>
    <lineage>
        <taxon>Eukaryota</taxon>
        <taxon>Metazoa</taxon>
        <taxon>Ecdysozoa</taxon>
        <taxon>Arthropoda</taxon>
        <taxon>Crustacea</taxon>
        <taxon>Multicrustacea</taxon>
        <taxon>Hexanauplia</taxon>
        <taxon>Copepoda</taxon>
        <taxon>Siphonostomatoida</taxon>
        <taxon>Caligidae</taxon>
        <taxon>Lepeophtheirus</taxon>
    </lineage>
</organism>
<accession>A0A0K2TF45</accession>
<protein>
    <submittedName>
        <fullName evidence="2">Uncharacterized protein</fullName>
    </submittedName>
</protein>
<evidence type="ECO:0000256" key="1">
    <source>
        <dbReference type="SAM" id="MobiDB-lite"/>
    </source>
</evidence>
<dbReference type="EMBL" id="HACA01007099">
    <property type="protein sequence ID" value="CDW24460.1"/>
    <property type="molecule type" value="Transcribed_RNA"/>
</dbReference>
<sequence>MINNKNSNKPSGLQNRRREDNFYTGTISIMYKY</sequence>
<evidence type="ECO:0000313" key="2">
    <source>
        <dbReference type="EMBL" id="CDW24460.1"/>
    </source>
</evidence>